<evidence type="ECO:0000256" key="2">
    <source>
        <dbReference type="ARBA" id="ARBA00022801"/>
    </source>
</evidence>
<comment type="caution">
    <text evidence="3">The sequence shown here is derived from an EMBL/GenBank/DDBJ whole genome shotgun (WGS) entry which is preliminary data.</text>
</comment>
<evidence type="ECO:0000313" key="4">
    <source>
        <dbReference type="Proteomes" id="UP000228930"/>
    </source>
</evidence>
<proteinExistence type="inferred from homology"/>
<dbReference type="Pfam" id="PF00756">
    <property type="entry name" value="Esterase"/>
    <property type="match status" value="1"/>
</dbReference>
<dbReference type="PANTHER" id="PTHR40841">
    <property type="entry name" value="SIDEROPHORE TRIACETYLFUSARININE C ESTERASE"/>
    <property type="match status" value="1"/>
</dbReference>
<evidence type="ECO:0000256" key="1">
    <source>
        <dbReference type="ARBA" id="ARBA00005622"/>
    </source>
</evidence>
<dbReference type="GO" id="GO:0016788">
    <property type="term" value="F:hydrolase activity, acting on ester bonds"/>
    <property type="evidence" value="ECO:0007669"/>
    <property type="project" value="TreeGrafter"/>
</dbReference>
<dbReference type="InterPro" id="IPR052558">
    <property type="entry name" value="Siderophore_Hydrolase_D"/>
</dbReference>
<dbReference type="SUPFAM" id="SSF53474">
    <property type="entry name" value="alpha/beta-Hydrolases"/>
    <property type="match status" value="1"/>
</dbReference>
<keyword evidence="4" id="KW-1185">Reference proteome</keyword>
<organism evidence="3 4">
    <name type="scientific">Bradyrhizobium nitroreducens</name>
    <dbReference type="NCBI Taxonomy" id="709803"/>
    <lineage>
        <taxon>Bacteria</taxon>
        <taxon>Pseudomonadati</taxon>
        <taxon>Pseudomonadota</taxon>
        <taxon>Alphaproteobacteria</taxon>
        <taxon>Hyphomicrobiales</taxon>
        <taxon>Nitrobacteraceae</taxon>
        <taxon>Bradyrhizobium</taxon>
    </lineage>
</organism>
<gene>
    <name evidence="3" type="ORF">TSA1_15165</name>
</gene>
<name>A0A2M6UNH3_9BRAD</name>
<dbReference type="InterPro" id="IPR000801">
    <property type="entry name" value="Esterase-like"/>
</dbReference>
<dbReference type="Proteomes" id="UP000228930">
    <property type="component" value="Unassembled WGS sequence"/>
</dbReference>
<evidence type="ECO:0000313" key="3">
    <source>
        <dbReference type="EMBL" id="PIT06087.1"/>
    </source>
</evidence>
<reference evidence="3 4" key="1">
    <citation type="submission" date="2015-06" db="EMBL/GenBank/DDBJ databases">
        <title>Comparative genome analysis of nirS-carrying Bradyrhizobium sp. strains.</title>
        <authorList>
            <person name="Ishii S."/>
            <person name="Jang J."/>
            <person name="Nishizawa T."/>
            <person name="Senoo K."/>
        </authorList>
    </citation>
    <scope>NUCLEOTIDE SEQUENCE [LARGE SCALE GENOMIC DNA]</scope>
    <source>
        <strain evidence="3 4">TSA1</strain>
    </source>
</reference>
<sequence>MHEKAVRGTPRSVPTSNDLAGISVPESFVMPGCSRFTLRSSETGLPYEIFVYVPEIEPPVGGFPIIYVLDGNSDFIIVAETVRRVSRRPKATGIVPAIVVGIGYPNTNGYNTNRRHLDFTRGPADASVFPDKTIDACGGQAAYIRFFGNQLLPHVQSRLNVDPDRRILLGHSLAGYFVLDLLSQRPDMFNGYISFSPSVWWDRTGLSRALASANAITRPIRLFTAVGRWEQELAPWQAMESFGDQYHNIRKARRMIDNAREISGEVRAAFGAQADVRFELGENDDHATIVTAMLCHALRFAGTAFAL</sequence>
<dbReference type="EMBL" id="LFJC01000003">
    <property type="protein sequence ID" value="PIT06087.1"/>
    <property type="molecule type" value="Genomic_DNA"/>
</dbReference>
<keyword evidence="2 3" id="KW-0378">Hydrolase</keyword>
<dbReference type="InterPro" id="IPR029058">
    <property type="entry name" value="AB_hydrolase_fold"/>
</dbReference>
<comment type="similarity">
    <text evidence="1">Belongs to the esterase D family.</text>
</comment>
<dbReference type="AlphaFoldDB" id="A0A2M6UNH3"/>
<accession>A0A2M6UNH3</accession>
<protein>
    <submittedName>
        <fullName evidence="3">S-formylglutathione hydrolase</fullName>
    </submittedName>
</protein>
<dbReference type="PANTHER" id="PTHR40841:SF2">
    <property type="entry name" value="SIDEROPHORE-DEGRADING ESTERASE (EUROFUNG)"/>
    <property type="match status" value="1"/>
</dbReference>
<dbReference type="Gene3D" id="3.40.50.1820">
    <property type="entry name" value="alpha/beta hydrolase"/>
    <property type="match status" value="1"/>
</dbReference>